<keyword evidence="3" id="KW-1185">Reference proteome</keyword>
<comment type="caution">
    <text evidence="2">The sequence shown here is derived from an EMBL/GenBank/DDBJ whole genome shotgun (WGS) entry which is preliminary data.</text>
</comment>
<evidence type="ECO:0000256" key="1">
    <source>
        <dbReference type="SAM" id="MobiDB-lite"/>
    </source>
</evidence>
<reference evidence="2" key="1">
    <citation type="submission" date="2020-05" db="EMBL/GenBank/DDBJ databases">
        <title>Mycena genomes resolve the evolution of fungal bioluminescence.</title>
        <authorList>
            <person name="Tsai I.J."/>
        </authorList>
    </citation>
    <scope>NUCLEOTIDE SEQUENCE</scope>
    <source>
        <strain evidence="2">160909Yilan</strain>
    </source>
</reference>
<gene>
    <name evidence="2" type="ORF">MSAN_00418900</name>
</gene>
<sequence length="212" mass="23266">MVCTQSTRPIRQKARKKFKAKERTKRPHCKRCPAQDHNILEQPMRTNLDNGADKRDVALGSGATSVFVQPETHSAFGSLSTSNTTMATEDVSQVVLPTFGAERSQIAAKSYYRPVGTVPQISHSHYRPRSRTNAMSSAAPIVFELCLVKGDAHKTHPDDDNSPRSNTPHNSSFEATDVFGIPTLATPHMPGRPGGDSNNDPVQSLRFLQNIC</sequence>
<protein>
    <submittedName>
        <fullName evidence="2">Uncharacterized protein</fullName>
    </submittedName>
</protein>
<organism evidence="2 3">
    <name type="scientific">Mycena sanguinolenta</name>
    <dbReference type="NCBI Taxonomy" id="230812"/>
    <lineage>
        <taxon>Eukaryota</taxon>
        <taxon>Fungi</taxon>
        <taxon>Dikarya</taxon>
        <taxon>Basidiomycota</taxon>
        <taxon>Agaricomycotina</taxon>
        <taxon>Agaricomycetes</taxon>
        <taxon>Agaricomycetidae</taxon>
        <taxon>Agaricales</taxon>
        <taxon>Marasmiineae</taxon>
        <taxon>Mycenaceae</taxon>
        <taxon>Mycena</taxon>
    </lineage>
</organism>
<feature type="region of interest" description="Disordered" evidence="1">
    <location>
        <begin position="154"/>
        <end position="203"/>
    </location>
</feature>
<evidence type="ECO:0000313" key="2">
    <source>
        <dbReference type="EMBL" id="KAF7375320.1"/>
    </source>
</evidence>
<dbReference type="AlphaFoldDB" id="A0A8H6ZGR8"/>
<name>A0A8H6ZGR8_9AGAR</name>
<accession>A0A8H6ZGR8</accession>
<evidence type="ECO:0000313" key="3">
    <source>
        <dbReference type="Proteomes" id="UP000623467"/>
    </source>
</evidence>
<feature type="compositionally biased region" description="Polar residues" evidence="1">
    <location>
        <begin position="163"/>
        <end position="174"/>
    </location>
</feature>
<dbReference type="OrthoDB" id="10561179at2759"/>
<feature type="compositionally biased region" description="Basic residues" evidence="1">
    <location>
        <begin position="10"/>
        <end position="30"/>
    </location>
</feature>
<dbReference type="EMBL" id="JACAZH010000002">
    <property type="protein sequence ID" value="KAF7375320.1"/>
    <property type="molecule type" value="Genomic_DNA"/>
</dbReference>
<dbReference type="Proteomes" id="UP000623467">
    <property type="component" value="Unassembled WGS sequence"/>
</dbReference>
<proteinExistence type="predicted"/>
<feature type="region of interest" description="Disordered" evidence="1">
    <location>
        <begin position="1"/>
        <end position="30"/>
    </location>
</feature>